<evidence type="ECO:0000313" key="2">
    <source>
        <dbReference type="EMBL" id="EPS74225.1"/>
    </source>
</evidence>
<sequence length="282" mass="32153">MLFDLEQRRKKQGLEFDSSLEDYPALSENDTLFNKRRWEANKPFSWVVRDTLNSGWFIDSEEREEEKPERVTSSISDPYTGLVQDVSVVSVNGDVDEAIRLVTEHNQSEREAPSPIVEPESDLEDDVYLLHRKEAIAMTRSASRCSKASNEAYLRGDHIGARLSSIKAREQWNAARKLNSKAANEILKLRNSGNEIWRLDLHGLHADEAIVALRERLQALESSSLSPRRRQPRLLQVITGKGNHSQGPAALPSAVRSFLHENGYHFDEKPGVMVVRPKFRQR</sequence>
<dbReference type="Gene3D" id="3.30.1370.110">
    <property type="match status" value="1"/>
</dbReference>
<evidence type="ECO:0000313" key="3">
    <source>
        <dbReference type="Proteomes" id="UP000015453"/>
    </source>
</evidence>
<evidence type="ECO:0000259" key="1">
    <source>
        <dbReference type="PROSITE" id="PS50828"/>
    </source>
</evidence>
<dbReference type="PANTHER" id="PTHR47812:SF2">
    <property type="entry name" value="SMR (SMALL MUTS RELATED) DOMAIN-CONTAINING PROTEIN"/>
    <property type="match status" value="1"/>
</dbReference>
<dbReference type="InterPro" id="IPR036063">
    <property type="entry name" value="Smr_dom_sf"/>
</dbReference>
<dbReference type="SMART" id="SM01162">
    <property type="entry name" value="DUF1771"/>
    <property type="match status" value="1"/>
</dbReference>
<dbReference type="PANTHER" id="PTHR47812">
    <property type="entry name" value="SMR (SMALL MUTS RELATED) DOMAIN-CONTAINING PROTEIN"/>
    <property type="match status" value="1"/>
</dbReference>
<keyword evidence="3" id="KW-1185">Reference proteome</keyword>
<feature type="domain" description="Smr" evidence="1">
    <location>
        <begin position="199"/>
        <end position="278"/>
    </location>
</feature>
<dbReference type="EMBL" id="AUSU01000141">
    <property type="protein sequence ID" value="EPS74225.1"/>
    <property type="molecule type" value="Genomic_DNA"/>
</dbReference>
<accession>S8D492</accession>
<organism evidence="2 3">
    <name type="scientific">Genlisea aurea</name>
    <dbReference type="NCBI Taxonomy" id="192259"/>
    <lineage>
        <taxon>Eukaryota</taxon>
        <taxon>Viridiplantae</taxon>
        <taxon>Streptophyta</taxon>
        <taxon>Embryophyta</taxon>
        <taxon>Tracheophyta</taxon>
        <taxon>Spermatophyta</taxon>
        <taxon>Magnoliopsida</taxon>
        <taxon>eudicotyledons</taxon>
        <taxon>Gunneridae</taxon>
        <taxon>Pentapetalae</taxon>
        <taxon>asterids</taxon>
        <taxon>lamiids</taxon>
        <taxon>Lamiales</taxon>
        <taxon>Lentibulariaceae</taxon>
        <taxon>Genlisea</taxon>
    </lineage>
</organism>
<dbReference type="PROSITE" id="PS50828">
    <property type="entry name" value="SMR"/>
    <property type="match status" value="1"/>
</dbReference>
<name>S8D492_9LAMI</name>
<dbReference type="SUPFAM" id="SSF160443">
    <property type="entry name" value="SMR domain-like"/>
    <property type="match status" value="1"/>
</dbReference>
<protein>
    <recommendedName>
        <fullName evidence="1">Smr domain-containing protein</fullName>
    </recommendedName>
</protein>
<comment type="caution">
    <text evidence="2">The sequence shown here is derived from an EMBL/GenBank/DDBJ whole genome shotgun (WGS) entry which is preliminary data.</text>
</comment>
<dbReference type="AlphaFoldDB" id="S8D492"/>
<proteinExistence type="predicted"/>
<dbReference type="SMART" id="SM00463">
    <property type="entry name" value="SMR"/>
    <property type="match status" value="1"/>
</dbReference>
<dbReference type="OrthoDB" id="3231855at2759"/>
<dbReference type="Proteomes" id="UP000015453">
    <property type="component" value="Unassembled WGS sequence"/>
</dbReference>
<dbReference type="InterPro" id="IPR002625">
    <property type="entry name" value="Smr_dom"/>
</dbReference>
<dbReference type="InterPro" id="IPR013899">
    <property type="entry name" value="DUF1771"/>
</dbReference>
<dbReference type="Pfam" id="PF01713">
    <property type="entry name" value="Smr"/>
    <property type="match status" value="1"/>
</dbReference>
<dbReference type="Pfam" id="PF08590">
    <property type="entry name" value="DUF1771"/>
    <property type="match status" value="1"/>
</dbReference>
<reference evidence="2 3" key="1">
    <citation type="journal article" date="2013" name="BMC Genomics">
        <title>The miniature genome of a carnivorous plant Genlisea aurea contains a low number of genes and short non-coding sequences.</title>
        <authorList>
            <person name="Leushkin E.V."/>
            <person name="Sutormin R.A."/>
            <person name="Nabieva E.R."/>
            <person name="Penin A.A."/>
            <person name="Kondrashov A.S."/>
            <person name="Logacheva M.D."/>
        </authorList>
    </citation>
    <scope>NUCLEOTIDE SEQUENCE [LARGE SCALE GENOMIC DNA]</scope>
</reference>
<gene>
    <name evidence="2" type="ORF">M569_00531</name>
</gene>